<feature type="active site" evidence="6">
    <location>
        <position position="271"/>
    </location>
</feature>
<evidence type="ECO:0000256" key="4">
    <source>
        <dbReference type="ARBA" id="ARBA00023235"/>
    </source>
</evidence>
<comment type="catalytic activity">
    <reaction evidence="1">
        <text>alpha-D-glucose 6-phosphate = beta-D-glucose 6-phosphate</text>
        <dbReference type="Rhea" id="RHEA:16249"/>
        <dbReference type="ChEBI" id="CHEBI:58225"/>
        <dbReference type="ChEBI" id="CHEBI:58247"/>
        <dbReference type="EC" id="5.1.3.15"/>
    </reaction>
</comment>
<dbReference type="Gene3D" id="2.70.98.10">
    <property type="match status" value="1"/>
</dbReference>
<evidence type="ECO:0000256" key="3">
    <source>
        <dbReference type="ARBA" id="ARBA00012083"/>
    </source>
</evidence>
<dbReference type="CDD" id="cd09020">
    <property type="entry name" value="D-hex-6-P-epi_like"/>
    <property type="match status" value="1"/>
</dbReference>
<feature type="active site" evidence="6">
    <location>
        <position position="152"/>
    </location>
</feature>
<sequence length="296" mass="33528">MPVKTTTDNSGKVIKVVIIDTSGSVAVVYNHGATITSWVSQGKERLFLSKNAVFDNQKPIRGGIPIVFPQFGPGDIRQHGIARINYWEFLGYKDEINGVKAKFLLKDSEATKEWIHSFRLTYTILLSENNLSLSLECTNTDTSPFTFTTLLHTYFRTLDVSNVKVGGLKNLKYNDKVTKQENLVEDREAVTVSKSEDRIYYNAPETVIVDLGSNERISIEKKNFNDIGKYDTSVLFTITWFIIVFWNPWEELSKGMSDFGDEEYKEMVCVEAGTVGEPISLEPGYEWKGEMTLTVL</sequence>
<dbReference type="AlphaFoldDB" id="A0A2T9Z641"/>
<dbReference type="InterPro" id="IPR011013">
    <property type="entry name" value="Gal_mutarotase_sf_dom"/>
</dbReference>
<comment type="similarity">
    <text evidence="2 5">Belongs to the glucose-6-phosphate 1-epimerase family.</text>
</comment>
<evidence type="ECO:0000313" key="8">
    <source>
        <dbReference type="EMBL" id="PVV00064.1"/>
    </source>
</evidence>
<feature type="binding site" evidence="7">
    <location>
        <position position="61"/>
    </location>
    <ligand>
        <name>substrate</name>
    </ligand>
</feature>
<dbReference type="EMBL" id="MBFT01000007">
    <property type="protein sequence ID" value="PVV00064.1"/>
    <property type="molecule type" value="Genomic_DNA"/>
</dbReference>
<dbReference type="GO" id="GO:0005737">
    <property type="term" value="C:cytoplasm"/>
    <property type="evidence" value="ECO:0007669"/>
    <property type="project" value="TreeGrafter"/>
</dbReference>
<keyword evidence="4 5" id="KW-0413">Isomerase</keyword>
<keyword evidence="9" id="KW-1185">Reference proteome</keyword>
<dbReference type="PIRSF" id="PIRSF016020">
    <property type="entry name" value="PHexose_mutarotase"/>
    <property type="match status" value="1"/>
</dbReference>
<dbReference type="InterPro" id="IPR025532">
    <property type="entry name" value="G6P_1-epimerase"/>
</dbReference>
<accession>A0A2T9Z641</accession>
<dbReference type="EC" id="5.1.3.15" evidence="3 5"/>
<organism evidence="8 9">
    <name type="scientific">Furculomyces boomerangus</name>
    <dbReference type="NCBI Taxonomy" id="61424"/>
    <lineage>
        <taxon>Eukaryota</taxon>
        <taxon>Fungi</taxon>
        <taxon>Fungi incertae sedis</taxon>
        <taxon>Zoopagomycota</taxon>
        <taxon>Kickxellomycotina</taxon>
        <taxon>Harpellomycetes</taxon>
        <taxon>Harpellales</taxon>
        <taxon>Harpellaceae</taxon>
        <taxon>Furculomyces</taxon>
    </lineage>
</organism>
<evidence type="ECO:0000256" key="1">
    <source>
        <dbReference type="ARBA" id="ARBA00001096"/>
    </source>
</evidence>
<dbReference type="PANTHER" id="PTHR11122">
    <property type="entry name" value="APOSPORY-ASSOCIATED PROTEIN C-RELATED"/>
    <property type="match status" value="1"/>
</dbReference>
<reference evidence="8 9" key="1">
    <citation type="journal article" date="2018" name="MBio">
        <title>Comparative Genomics Reveals the Core Gene Toolbox for the Fungus-Insect Symbiosis.</title>
        <authorList>
            <person name="Wang Y."/>
            <person name="Stata M."/>
            <person name="Wang W."/>
            <person name="Stajich J.E."/>
            <person name="White M.M."/>
            <person name="Moncalvo J.M."/>
        </authorList>
    </citation>
    <scope>NUCLEOTIDE SEQUENCE [LARGE SCALE GENOMIC DNA]</scope>
    <source>
        <strain evidence="8 9">AUS-77-4</strain>
    </source>
</reference>
<evidence type="ECO:0000256" key="6">
    <source>
        <dbReference type="PIRSR" id="PIRSR016020-1"/>
    </source>
</evidence>
<dbReference type="Pfam" id="PF01263">
    <property type="entry name" value="Aldose_epim"/>
    <property type="match status" value="1"/>
</dbReference>
<dbReference type="PANTHER" id="PTHR11122:SF13">
    <property type="entry name" value="GLUCOSE-6-PHOSPHATE 1-EPIMERASE"/>
    <property type="match status" value="1"/>
</dbReference>
<comment type="function">
    <text evidence="5">Catalyzes the interconversion between the alpha and beta anomers from at least three hexose 6-phosphate sugars (Glc6P, Gal6P, and Man6P).</text>
</comment>
<protein>
    <recommendedName>
        <fullName evidence="3 5">Glucose-6-phosphate 1-epimerase</fullName>
        <ecNumber evidence="3 5">5.1.3.15</ecNumber>
    </recommendedName>
</protein>
<dbReference type="GO" id="GO:0005975">
    <property type="term" value="P:carbohydrate metabolic process"/>
    <property type="evidence" value="ECO:0007669"/>
    <property type="project" value="InterPro"/>
</dbReference>
<dbReference type="Proteomes" id="UP000245699">
    <property type="component" value="Unassembled WGS sequence"/>
</dbReference>
<feature type="binding site" evidence="7">
    <location>
        <position position="78"/>
    </location>
    <ligand>
        <name>substrate</name>
    </ligand>
</feature>
<evidence type="ECO:0000256" key="7">
    <source>
        <dbReference type="PIRSR" id="PIRSR016020-2"/>
    </source>
</evidence>
<proteinExistence type="inferred from homology"/>
<feature type="binding site" evidence="7">
    <location>
        <position position="83"/>
    </location>
    <ligand>
        <name>substrate</name>
    </ligand>
</feature>
<dbReference type="OrthoDB" id="1659429at2759"/>
<dbReference type="STRING" id="61424.A0A2T9Z641"/>
<comment type="caution">
    <text evidence="8">The sequence shown here is derived from an EMBL/GenBank/DDBJ whole genome shotgun (WGS) entry which is preliminary data.</text>
</comment>
<evidence type="ECO:0000256" key="5">
    <source>
        <dbReference type="PIRNR" id="PIRNR016020"/>
    </source>
</evidence>
<dbReference type="GO" id="GO:0030246">
    <property type="term" value="F:carbohydrate binding"/>
    <property type="evidence" value="ECO:0007669"/>
    <property type="project" value="UniProtKB-UniRule"/>
</dbReference>
<dbReference type="InterPro" id="IPR014718">
    <property type="entry name" value="GH-type_carb-bd"/>
</dbReference>
<gene>
    <name evidence="8" type="ORF">BB559_000135</name>
</gene>
<evidence type="ECO:0000313" key="9">
    <source>
        <dbReference type="Proteomes" id="UP000245699"/>
    </source>
</evidence>
<dbReference type="InterPro" id="IPR008183">
    <property type="entry name" value="Aldose_1/G6P_1-epimerase"/>
</dbReference>
<evidence type="ECO:0000256" key="2">
    <source>
        <dbReference type="ARBA" id="ARBA00005866"/>
    </source>
</evidence>
<dbReference type="GO" id="GO:0047938">
    <property type="term" value="F:glucose-6-phosphate 1-epimerase activity"/>
    <property type="evidence" value="ECO:0007669"/>
    <property type="project" value="UniProtKB-UniRule"/>
</dbReference>
<dbReference type="SUPFAM" id="SSF74650">
    <property type="entry name" value="Galactose mutarotase-like"/>
    <property type="match status" value="1"/>
</dbReference>
<name>A0A2T9Z641_9FUNG</name>